<gene>
    <name evidence="1" type="ORF">LTR37_002255</name>
</gene>
<proteinExistence type="predicted"/>
<sequence>MFGRKKKTEDTDNDDFNPSTQQVVRATRTRYIWALLTSLLLLISVVFVILVEIGNTRIGPTLNRIHFIRLDLSEIIPVRVPNSILINSIAQSLGLHDFYTVGLWNFCEGYNGEGVTECSKPQTLWWFNPVEILRSELFQGATIALPAEVNDILDLIRLASNWMFGLFLGGVCLSFIMMFLVPFSVYSRWATLPIAIVTSLAALFTTVAAVIATVMFVIMQNTITSANQINIGAQIGVEMFVFMWIAAGTAVLAALIQMSLCCCCASRRDVKTGRKLGSKKAWRDSDGYTEKHDEGVRSNDGTTDGMTETNRGSFRAS</sequence>
<name>A0ACC3NT62_9PEZI</name>
<evidence type="ECO:0000313" key="2">
    <source>
        <dbReference type="Proteomes" id="UP001281147"/>
    </source>
</evidence>
<protein>
    <submittedName>
        <fullName evidence="1">Uncharacterized protein</fullName>
    </submittedName>
</protein>
<evidence type="ECO:0000313" key="1">
    <source>
        <dbReference type="EMBL" id="KAK3722684.1"/>
    </source>
</evidence>
<accession>A0ACC3NT62</accession>
<keyword evidence="2" id="KW-1185">Reference proteome</keyword>
<comment type="caution">
    <text evidence="1">The sequence shown here is derived from an EMBL/GenBank/DDBJ whole genome shotgun (WGS) entry which is preliminary data.</text>
</comment>
<dbReference type="Proteomes" id="UP001281147">
    <property type="component" value="Unassembled WGS sequence"/>
</dbReference>
<organism evidence="1 2">
    <name type="scientific">Vermiconidia calcicola</name>
    <dbReference type="NCBI Taxonomy" id="1690605"/>
    <lineage>
        <taxon>Eukaryota</taxon>
        <taxon>Fungi</taxon>
        <taxon>Dikarya</taxon>
        <taxon>Ascomycota</taxon>
        <taxon>Pezizomycotina</taxon>
        <taxon>Dothideomycetes</taxon>
        <taxon>Dothideomycetidae</taxon>
        <taxon>Mycosphaerellales</taxon>
        <taxon>Extremaceae</taxon>
        <taxon>Vermiconidia</taxon>
    </lineage>
</organism>
<dbReference type="EMBL" id="JAUTXU010000012">
    <property type="protein sequence ID" value="KAK3722684.1"/>
    <property type="molecule type" value="Genomic_DNA"/>
</dbReference>
<reference evidence="1" key="1">
    <citation type="submission" date="2023-07" db="EMBL/GenBank/DDBJ databases">
        <title>Black Yeasts Isolated from many extreme environments.</title>
        <authorList>
            <person name="Coleine C."/>
            <person name="Stajich J.E."/>
            <person name="Selbmann L."/>
        </authorList>
    </citation>
    <scope>NUCLEOTIDE SEQUENCE</scope>
    <source>
        <strain evidence="1">CCFEE 5714</strain>
    </source>
</reference>